<dbReference type="EMBL" id="BQXS01010827">
    <property type="protein sequence ID" value="GKT34535.1"/>
    <property type="molecule type" value="Genomic_DNA"/>
</dbReference>
<dbReference type="InterPro" id="IPR000195">
    <property type="entry name" value="Rab-GAP-TBC_dom"/>
</dbReference>
<organism evidence="3 4">
    <name type="scientific">Aduncisulcus paluster</name>
    <dbReference type="NCBI Taxonomy" id="2918883"/>
    <lineage>
        <taxon>Eukaryota</taxon>
        <taxon>Metamonada</taxon>
        <taxon>Carpediemonas-like organisms</taxon>
        <taxon>Aduncisulcus</taxon>
    </lineage>
</organism>
<dbReference type="Gene3D" id="1.10.472.80">
    <property type="entry name" value="Ypt/Rab-GAP domain of gyp1p, domain 3"/>
    <property type="match status" value="1"/>
</dbReference>
<proteinExistence type="predicted"/>
<dbReference type="Proteomes" id="UP001057375">
    <property type="component" value="Unassembled WGS sequence"/>
</dbReference>
<feature type="compositionally biased region" description="Low complexity" evidence="1">
    <location>
        <begin position="377"/>
        <end position="392"/>
    </location>
</feature>
<dbReference type="Pfam" id="PF00566">
    <property type="entry name" value="RabGAP-TBC"/>
    <property type="match status" value="1"/>
</dbReference>
<dbReference type="SMART" id="SM00164">
    <property type="entry name" value="TBC"/>
    <property type="match status" value="1"/>
</dbReference>
<feature type="domain" description="Rab-GAP TBC" evidence="2">
    <location>
        <begin position="510"/>
        <end position="734"/>
    </location>
</feature>
<dbReference type="PANTHER" id="PTHR47219">
    <property type="entry name" value="RAB GTPASE-ACTIVATING PROTEIN 1-LIKE"/>
    <property type="match status" value="1"/>
</dbReference>
<evidence type="ECO:0000313" key="4">
    <source>
        <dbReference type="Proteomes" id="UP001057375"/>
    </source>
</evidence>
<protein>
    <recommendedName>
        <fullName evidence="2">Rab-GAP TBC domain-containing protein</fullName>
    </recommendedName>
</protein>
<dbReference type="Gene3D" id="1.10.10.750">
    <property type="entry name" value="Ypt/Rab-GAP domain of gyp1p, domain 1"/>
    <property type="match status" value="1"/>
</dbReference>
<reference evidence="3" key="1">
    <citation type="submission" date="2022-03" db="EMBL/GenBank/DDBJ databases">
        <title>Draft genome sequence of Aduncisulcus paluster, a free-living microaerophilic Fornicata.</title>
        <authorList>
            <person name="Yuyama I."/>
            <person name="Kume K."/>
            <person name="Tamura T."/>
            <person name="Inagaki Y."/>
            <person name="Hashimoto T."/>
        </authorList>
    </citation>
    <scope>NUCLEOTIDE SEQUENCE</scope>
    <source>
        <strain evidence="3">NY0171</strain>
    </source>
</reference>
<feature type="region of interest" description="Disordered" evidence="1">
    <location>
        <begin position="374"/>
        <end position="480"/>
    </location>
</feature>
<dbReference type="SUPFAM" id="SSF47923">
    <property type="entry name" value="Ypt/Rab-GAP domain of gyp1p"/>
    <property type="match status" value="2"/>
</dbReference>
<evidence type="ECO:0000313" key="3">
    <source>
        <dbReference type="EMBL" id="GKT34535.1"/>
    </source>
</evidence>
<feature type="compositionally biased region" description="Low complexity" evidence="1">
    <location>
        <begin position="399"/>
        <end position="412"/>
    </location>
</feature>
<dbReference type="InterPro" id="IPR050302">
    <property type="entry name" value="Rab_GAP_TBC_domain"/>
</dbReference>
<dbReference type="PANTHER" id="PTHR47219:SF9">
    <property type="entry name" value="GTPASE ACTIVATING PROTEIN AND CENTROSOME-ASSOCIATED, ISOFORM B"/>
    <property type="match status" value="1"/>
</dbReference>
<accession>A0ABQ5KPW2</accession>
<gene>
    <name evidence="3" type="ORF">ADUPG1_007874</name>
</gene>
<comment type="caution">
    <text evidence="3">The sequence shown here is derived from an EMBL/GenBank/DDBJ whole genome shotgun (WGS) entry which is preliminary data.</text>
</comment>
<evidence type="ECO:0000259" key="2">
    <source>
        <dbReference type="PROSITE" id="PS50086"/>
    </source>
</evidence>
<dbReference type="PROSITE" id="PS50086">
    <property type="entry name" value="TBC_RABGAP"/>
    <property type="match status" value="1"/>
</dbReference>
<sequence length="808" mass="90317">MSKPVVKPESKPGYYGYDLEHCLEYVEIETPTSKEISDEFKSDYGSRYSIKELTELEVASIQAKRASIQADPIPFRADIFADQSGPLDVIACSECGDFEEEELPAFQFSAISRKKKPIIPYMKKINQLVDHVTEIEQKTAVIRSTYLRKRWIWRYDILPLFENSDSRMAYEQAAIVEYGLGVDEYGLPGFLYSCHNAKSPDCEISSMCTCKEAEKVETYPIYSTEFSPCSSSHCPFCLTQTARTILSEIASDLEDSSSGSVSKQLTSAIDFSEAPFEPASCLPPSSVLFPPTIPSSTLDALLPLLSRLSVALLALSHYCDETMDHVNSVSLGHVHVHIHGFTEGADMLYKAQRMKGRNVKVSVPTMCPAVSKSVSGLSSPPILTPTISPSPSFRRHSHACASPSQSTSSSLSVGYDAADIRRNSDSLCSGSEAKEGYSSSEDEKEGDESIERRSPHQKIPVGRSSTRVTRSLTLSEASPSKSAHTKAALEYVCSSSSSLLKKLKEAYRKGVPKDMRRRVWPLAVGNRLHITSDLYEIHKKRATEACKLFDAWEKGVDGTSSSSSSSSSASKLSSASTFFGRESTVQLIAADVARTFPRLSVFRKGGSLHLQLIELLSTYCIYRPDIGYLQGMSFIAAMLLLFLDQANAFFVFCNLINLRLVFSFCRLDEHRMNTYIALFKKYFKITLPELYNHLIVKLDIDCRMFLTDWILSLFVHALPLSICTRLWDCLVFEGELFILRACLGILKVLESKLMNLDFDDVTRLLNKLPRDESKLGFTADELSFCIYSLPKFHKSIKRQLERDLTKVD</sequence>
<name>A0ABQ5KPW2_9EUKA</name>
<dbReference type="Gene3D" id="1.10.8.270">
    <property type="entry name" value="putative rabgap domain of human tbc1 domain family member 14 like domains"/>
    <property type="match status" value="1"/>
</dbReference>
<evidence type="ECO:0000256" key="1">
    <source>
        <dbReference type="SAM" id="MobiDB-lite"/>
    </source>
</evidence>
<feature type="compositionally biased region" description="Low complexity" evidence="1">
    <location>
        <begin position="463"/>
        <end position="475"/>
    </location>
</feature>
<keyword evidence="4" id="KW-1185">Reference proteome</keyword>
<dbReference type="InterPro" id="IPR035969">
    <property type="entry name" value="Rab-GAP_TBC_sf"/>
</dbReference>